<reference evidence="2 3" key="1">
    <citation type="journal article" date="2015" name="Nat. Commun.">
        <title>Genomic and transcriptomic evidence for scavenging of diverse organic compounds by widespread deep-sea archaea.</title>
        <authorList>
            <person name="Li M."/>
            <person name="Baker B.J."/>
            <person name="Anantharaman K."/>
            <person name="Jain S."/>
            <person name="Breier J.A."/>
            <person name="Dick G.J."/>
        </authorList>
    </citation>
    <scope>NUCLEOTIDE SEQUENCE [LARGE SCALE GENOMIC DNA]</scope>
    <source>
        <strain evidence="2">Cayman_51_deep</strain>
    </source>
</reference>
<feature type="compositionally biased region" description="Acidic residues" evidence="1">
    <location>
        <begin position="51"/>
        <end position="66"/>
    </location>
</feature>
<accession>A0A2V3HSX2</accession>
<proteinExistence type="predicted"/>
<name>A0A2V3HSX2_9ARCH</name>
<feature type="compositionally biased region" description="Polar residues" evidence="1">
    <location>
        <begin position="26"/>
        <end position="35"/>
    </location>
</feature>
<sequence length="180" mass="20642">MVQSQILGGPKRKSIGLQPITDARPTETQVQSISPKAQELIEESRHKASQSEEESDGESDETEEENEKPVVVIPRPVTPVVVVTRKFRRRRRIFQAANRAKRLDRSRHMEYKYEVRGLMDEIGILDEHRSNILGSIWAKGERQTVSDAKEYLEGKLSEGIITEDQLSRLCAVIDDYTIRR</sequence>
<feature type="region of interest" description="Disordered" evidence="1">
    <location>
        <begin position="1"/>
        <end position="69"/>
    </location>
</feature>
<organism evidence="2 3">
    <name type="scientific">Candidatus Thalassarchaeum betae</name>
    <dbReference type="NCBI Taxonomy" id="2599289"/>
    <lineage>
        <taxon>Archaea</taxon>
        <taxon>Methanobacteriati</taxon>
        <taxon>Thermoplasmatota</taxon>
        <taxon>Candidatus Poseidoniia</taxon>
        <taxon>Candidatus Poseidoniales</taxon>
        <taxon>Candidatus Thalassarchaeaceae</taxon>
        <taxon>Candidatus Thalassarchaeum</taxon>
    </lineage>
</organism>
<evidence type="ECO:0000313" key="2">
    <source>
        <dbReference type="EMBL" id="PXF21952.1"/>
    </source>
</evidence>
<protein>
    <submittedName>
        <fullName evidence="2">Uncharacterized protein</fullName>
    </submittedName>
</protein>
<evidence type="ECO:0000313" key="3">
    <source>
        <dbReference type="Proteomes" id="UP000248161"/>
    </source>
</evidence>
<comment type="caution">
    <text evidence="2">The sequence shown here is derived from an EMBL/GenBank/DDBJ whole genome shotgun (WGS) entry which is preliminary data.</text>
</comment>
<evidence type="ECO:0000256" key="1">
    <source>
        <dbReference type="SAM" id="MobiDB-lite"/>
    </source>
</evidence>
<dbReference type="Proteomes" id="UP000248161">
    <property type="component" value="Unassembled WGS sequence"/>
</dbReference>
<dbReference type="AlphaFoldDB" id="A0A2V3HSX2"/>
<dbReference type="EMBL" id="PSPG01000004">
    <property type="protein sequence ID" value="PXF21952.1"/>
    <property type="molecule type" value="Genomic_DNA"/>
</dbReference>
<gene>
    <name evidence="2" type="ORF">CXX69_02270</name>
</gene>